<organism evidence="1 2">
    <name type="scientific">Paenibacillus medicaginis</name>
    <dbReference type="NCBI Taxonomy" id="1470560"/>
    <lineage>
        <taxon>Bacteria</taxon>
        <taxon>Bacillati</taxon>
        <taxon>Bacillota</taxon>
        <taxon>Bacilli</taxon>
        <taxon>Bacillales</taxon>
        <taxon>Paenibacillaceae</taxon>
        <taxon>Paenibacillus</taxon>
    </lineage>
</organism>
<proteinExistence type="predicted"/>
<sequence>MTIIGYDFYGPQFFRSPGGVVKDMYYGELKNGQYDQLEIRERTDVPTDSVKVGWNTDTRAIFEFTSDLEGGNITNGGLEIVSFLIRRRRADELTTYTLDKIPFVNNSQIEYVDKTQPNANLIYSIVPLAENAIDGKAVSVQAESDFVGWWIVDKATGNTLGFDQAIDDLGEVETELEQGRSVIETFSKYPTIYYSEKEYHTFTLEAALIPEELERSGYSYEKIKTQFISNHKPFLVKSDNGRLFVCDISNPTFKTPQNTWHGYDYATLSLEFTEIGTYEDYMNGVL</sequence>
<evidence type="ECO:0000313" key="1">
    <source>
        <dbReference type="EMBL" id="MFB5759114.1"/>
    </source>
</evidence>
<dbReference type="EMBL" id="JBHIRY010000001">
    <property type="protein sequence ID" value="MFB5759114.1"/>
    <property type="molecule type" value="Genomic_DNA"/>
</dbReference>
<accession>A0ABV5BV12</accession>
<dbReference type="RefSeq" id="WP_375518366.1">
    <property type="nucleotide sequence ID" value="NZ_JBHIRY010000001.1"/>
</dbReference>
<keyword evidence="2" id="KW-1185">Reference proteome</keyword>
<name>A0ABV5BV12_9BACL</name>
<comment type="caution">
    <text evidence="1">The sequence shown here is derived from an EMBL/GenBank/DDBJ whole genome shotgun (WGS) entry which is preliminary data.</text>
</comment>
<evidence type="ECO:0000313" key="2">
    <source>
        <dbReference type="Proteomes" id="UP001580430"/>
    </source>
</evidence>
<gene>
    <name evidence="1" type="ORF">ACE5LO_01775</name>
</gene>
<dbReference type="Proteomes" id="UP001580430">
    <property type="component" value="Unassembled WGS sequence"/>
</dbReference>
<reference evidence="1 2" key="1">
    <citation type="submission" date="2024-09" db="EMBL/GenBank/DDBJ databases">
        <title>Paenibacillus zeirhizospherea sp. nov., isolated from surface of the maize (Zea mays) roots in a horticulture field, Hungary.</title>
        <authorList>
            <person name="Marton D."/>
            <person name="Farkas M."/>
            <person name="Bedics A."/>
            <person name="Toth E."/>
            <person name="Tancsics A."/>
            <person name="Boka K."/>
            <person name="Marati G."/>
            <person name="Kriszt B."/>
            <person name="Cserhati M."/>
        </authorList>
    </citation>
    <scope>NUCLEOTIDE SEQUENCE [LARGE SCALE GENOMIC DNA]</scope>
    <source>
        <strain evidence="1 2">JCM 18446</strain>
    </source>
</reference>
<protein>
    <submittedName>
        <fullName evidence="1">Uncharacterized protein</fullName>
    </submittedName>
</protein>